<organism evidence="2">
    <name type="scientific">Graphocephala atropunctata</name>
    <dbReference type="NCBI Taxonomy" id="36148"/>
    <lineage>
        <taxon>Eukaryota</taxon>
        <taxon>Metazoa</taxon>
        <taxon>Ecdysozoa</taxon>
        <taxon>Arthropoda</taxon>
        <taxon>Hexapoda</taxon>
        <taxon>Insecta</taxon>
        <taxon>Pterygota</taxon>
        <taxon>Neoptera</taxon>
        <taxon>Paraneoptera</taxon>
        <taxon>Hemiptera</taxon>
        <taxon>Auchenorrhyncha</taxon>
        <taxon>Membracoidea</taxon>
        <taxon>Cicadellidae</taxon>
        <taxon>Cicadellinae</taxon>
        <taxon>Cicadellini</taxon>
        <taxon>Graphocephala</taxon>
    </lineage>
</organism>
<evidence type="ECO:0000313" key="2">
    <source>
        <dbReference type="EMBL" id="JAT24422.1"/>
    </source>
</evidence>
<sequence>MVKRHRSYILTGEDLTTAVARIQGLNGLQNELETELAKLKGQLKKTLEDCKIRQFKKVECAAFDHNAAFSCTKLNFRNFLEVTEGYTLTKTSILCLRGSKSDGTDSFKPDCT</sequence>
<evidence type="ECO:0000256" key="1">
    <source>
        <dbReference type="SAM" id="Coils"/>
    </source>
</evidence>
<proteinExistence type="predicted"/>
<name>A0A1B6LL24_9HEMI</name>
<protein>
    <submittedName>
        <fullName evidence="2">Uncharacterized protein</fullName>
    </submittedName>
</protein>
<dbReference type="AlphaFoldDB" id="A0A1B6LL24"/>
<gene>
    <name evidence="2" type="ORF">g.25012</name>
</gene>
<keyword evidence="1" id="KW-0175">Coiled coil</keyword>
<dbReference type="EMBL" id="GEBQ01015555">
    <property type="protein sequence ID" value="JAT24422.1"/>
    <property type="molecule type" value="Transcribed_RNA"/>
</dbReference>
<feature type="coiled-coil region" evidence="1">
    <location>
        <begin position="22"/>
        <end position="49"/>
    </location>
</feature>
<reference evidence="2" key="1">
    <citation type="submission" date="2015-11" db="EMBL/GenBank/DDBJ databases">
        <title>De novo transcriptome assembly of four potential Pierce s Disease insect vectors from Arizona vineyards.</title>
        <authorList>
            <person name="Tassone E.E."/>
        </authorList>
    </citation>
    <scope>NUCLEOTIDE SEQUENCE</scope>
</reference>
<accession>A0A1B6LL24</accession>